<comment type="subcellular location">
    <subcellularLocation>
        <location evidence="1">Mitochondrion inner membrane</location>
        <topology evidence="1">Multi-pass membrane protein</topology>
    </subcellularLocation>
</comment>
<dbReference type="Pfam" id="PF07096">
    <property type="entry name" value="DUF1358"/>
    <property type="match status" value="1"/>
</dbReference>
<reference evidence="11" key="1">
    <citation type="submission" date="2025-08" db="UniProtKB">
        <authorList>
            <consortium name="Ensembl"/>
        </authorList>
    </citation>
    <scope>IDENTIFICATION</scope>
</reference>
<dbReference type="Ensembl" id="ENSAZOT00000004292.1">
    <property type="protein sequence ID" value="ENSAZOP00000004022.1"/>
    <property type="gene ID" value="ENSAZOG00000002585.1"/>
</dbReference>
<evidence type="ECO:0000256" key="8">
    <source>
        <dbReference type="ARBA" id="ARBA00023136"/>
    </source>
</evidence>
<evidence type="ECO:0000256" key="1">
    <source>
        <dbReference type="ARBA" id="ARBA00004448"/>
    </source>
</evidence>
<evidence type="ECO:0000256" key="3">
    <source>
        <dbReference type="ARBA" id="ARBA00013934"/>
    </source>
</evidence>
<dbReference type="GO" id="GO:0005743">
    <property type="term" value="C:mitochondrial inner membrane"/>
    <property type="evidence" value="ECO:0007669"/>
    <property type="project" value="UniProtKB-SubCell"/>
</dbReference>
<dbReference type="InterPro" id="IPR009792">
    <property type="entry name" value="TMEM242"/>
</dbReference>
<keyword evidence="12" id="KW-1185">Reference proteome</keyword>
<dbReference type="PANTHER" id="PTHR13141:SF4">
    <property type="entry name" value="TRANSMEMBRANE PROTEIN 242"/>
    <property type="match status" value="1"/>
</dbReference>
<evidence type="ECO:0000313" key="12">
    <source>
        <dbReference type="Proteomes" id="UP000694549"/>
    </source>
</evidence>
<evidence type="ECO:0000256" key="5">
    <source>
        <dbReference type="ARBA" id="ARBA00022792"/>
    </source>
</evidence>
<protein>
    <recommendedName>
        <fullName evidence="3">Transmembrane protein 242</fullName>
    </recommendedName>
</protein>
<sequence>MFCILPSIQAILFLNLTAVYLFGHKIRTCSPLKRGFQYEPDAFVQCTQSAVHLSLKSNLVVATHALLMQEKNPNWFSKGMTATAALPESGSSLALRALGWGSLYAWCGVGLLSFAIWKALGVHSVSMSSLYYSLAVPLHSPDVE</sequence>
<organism evidence="11 12">
    <name type="scientific">Anas zonorhyncha</name>
    <name type="common">Eastern spot-billed duck</name>
    <dbReference type="NCBI Taxonomy" id="75864"/>
    <lineage>
        <taxon>Eukaryota</taxon>
        <taxon>Metazoa</taxon>
        <taxon>Chordata</taxon>
        <taxon>Craniata</taxon>
        <taxon>Vertebrata</taxon>
        <taxon>Euteleostomi</taxon>
        <taxon>Archelosauria</taxon>
        <taxon>Archosauria</taxon>
        <taxon>Dinosauria</taxon>
        <taxon>Saurischia</taxon>
        <taxon>Theropoda</taxon>
        <taxon>Coelurosauria</taxon>
        <taxon>Aves</taxon>
        <taxon>Neognathae</taxon>
        <taxon>Galloanserae</taxon>
        <taxon>Anseriformes</taxon>
        <taxon>Anatidae</taxon>
        <taxon>Anatinae</taxon>
        <taxon>Anas</taxon>
    </lineage>
</organism>
<proteinExistence type="inferred from homology"/>
<comment type="similarity">
    <text evidence="2">Belongs to the TMEM242 family.</text>
</comment>
<accession>A0A8B9U4V5</accession>
<evidence type="ECO:0000313" key="11">
    <source>
        <dbReference type="Ensembl" id="ENSAZOP00000004022.1"/>
    </source>
</evidence>
<keyword evidence="6 10" id="KW-1133">Transmembrane helix</keyword>
<feature type="transmembrane region" description="Helical" evidence="10">
    <location>
        <begin position="97"/>
        <end position="117"/>
    </location>
</feature>
<keyword evidence="8 10" id="KW-0472">Membrane</keyword>
<dbReference type="PANTHER" id="PTHR13141">
    <property type="entry name" value="TRANSMEMBRANE PROTEIN 242"/>
    <property type="match status" value="1"/>
</dbReference>
<evidence type="ECO:0000256" key="2">
    <source>
        <dbReference type="ARBA" id="ARBA00007570"/>
    </source>
</evidence>
<evidence type="ECO:0000256" key="9">
    <source>
        <dbReference type="ARBA" id="ARBA00045905"/>
    </source>
</evidence>
<dbReference type="AlphaFoldDB" id="A0A8B9U4V5"/>
<reference evidence="11" key="2">
    <citation type="submission" date="2025-09" db="UniProtKB">
        <authorList>
            <consortium name="Ensembl"/>
        </authorList>
    </citation>
    <scope>IDENTIFICATION</scope>
</reference>
<keyword evidence="5" id="KW-0999">Mitochondrion inner membrane</keyword>
<comment type="function">
    <text evidence="9">Scaffold protein that participates in the c-ring assembly of mitochondrial ATP synthase (F(1)F(0) ATP synthase or complex V) by facilitating the membrane insertion and oligomer formation of the subunit c/ATP5MC3. Participates in the incorporation of the c-ring into vestigial complexes. Additionally influences the incorporation of subunits MT-ATP6, MT-ATP8, ATP5MJ, and ATP5MK in the ATP synthase.</text>
</comment>
<evidence type="ECO:0000256" key="7">
    <source>
        <dbReference type="ARBA" id="ARBA00023128"/>
    </source>
</evidence>
<name>A0A8B9U4V5_9AVES</name>
<keyword evidence="7" id="KW-0496">Mitochondrion</keyword>
<keyword evidence="4 10" id="KW-0812">Transmembrane</keyword>
<feature type="transmembrane region" description="Helical" evidence="10">
    <location>
        <begin position="6"/>
        <end position="23"/>
    </location>
</feature>
<evidence type="ECO:0000256" key="6">
    <source>
        <dbReference type="ARBA" id="ARBA00022989"/>
    </source>
</evidence>
<dbReference type="Proteomes" id="UP000694549">
    <property type="component" value="Unplaced"/>
</dbReference>
<evidence type="ECO:0000256" key="10">
    <source>
        <dbReference type="SAM" id="Phobius"/>
    </source>
</evidence>
<evidence type="ECO:0000256" key="4">
    <source>
        <dbReference type="ARBA" id="ARBA00022692"/>
    </source>
</evidence>